<gene>
    <name evidence="1" type="ORF">AURDEDRAFT_188368</name>
</gene>
<dbReference type="InParanoid" id="J0WTB2"/>
<keyword evidence="2" id="KW-1185">Reference proteome</keyword>
<reference evidence="2" key="1">
    <citation type="journal article" date="2012" name="Science">
        <title>The Paleozoic origin of enzymatic lignin decomposition reconstructed from 31 fungal genomes.</title>
        <authorList>
            <person name="Floudas D."/>
            <person name="Binder M."/>
            <person name="Riley R."/>
            <person name="Barry K."/>
            <person name="Blanchette R.A."/>
            <person name="Henrissat B."/>
            <person name="Martinez A.T."/>
            <person name="Otillar R."/>
            <person name="Spatafora J.W."/>
            <person name="Yadav J.S."/>
            <person name="Aerts A."/>
            <person name="Benoit I."/>
            <person name="Boyd A."/>
            <person name="Carlson A."/>
            <person name="Copeland A."/>
            <person name="Coutinho P.M."/>
            <person name="de Vries R.P."/>
            <person name="Ferreira P."/>
            <person name="Findley K."/>
            <person name="Foster B."/>
            <person name="Gaskell J."/>
            <person name="Glotzer D."/>
            <person name="Gorecki P."/>
            <person name="Heitman J."/>
            <person name="Hesse C."/>
            <person name="Hori C."/>
            <person name="Igarashi K."/>
            <person name="Jurgens J.A."/>
            <person name="Kallen N."/>
            <person name="Kersten P."/>
            <person name="Kohler A."/>
            <person name="Kuees U."/>
            <person name="Kumar T.K.A."/>
            <person name="Kuo A."/>
            <person name="LaButti K."/>
            <person name="Larrondo L.F."/>
            <person name="Lindquist E."/>
            <person name="Ling A."/>
            <person name="Lombard V."/>
            <person name="Lucas S."/>
            <person name="Lundell T."/>
            <person name="Martin R."/>
            <person name="McLaughlin D.J."/>
            <person name="Morgenstern I."/>
            <person name="Morin E."/>
            <person name="Murat C."/>
            <person name="Nagy L.G."/>
            <person name="Nolan M."/>
            <person name="Ohm R.A."/>
            <person name="Patyshakuliyeva A."/>
            <person name="Rokas A."/>
            <person name="Ruiz-Duenas F.J."/>
            <person name="Sabat G."/>
            <person name="Salamov A."/>
            <person name="Samejima M."/>
            <person name="Schmutz J."/>
            <person name="Slot J.C."/>
            <person name="St John F."/>
            <person name="Stenlid J."/>
            <person name="Sun H."/>
            <person name="Sun S."/>
            <person name="Syed K."/>
            <person name="Tsang A."/>
            <person name="Wiebenga A."/>
            <person name="Young D."/>
            <person name="Pisabarro A."/>
            <person name="Eastwood D.C."/>
            <person name="Martin F."/>
            <person name="Cullen D."/>
            <person name="Grigoriev I.V."/>
            <person name="Hibbett D.S."/>
        </authorList>
    </citation>
    <scope>NUCLEOTIDE SEQUENCE [LARGE SCALE GENOMIC DNA]</scope>
    <source>
        <strain evidence="2">TFB10046</strain>
    </source>
</reference>
<protein>
    <recommendedName>
        <fullName evidence="3">F-box domain-containing protein</fullName>
    </recommendedName>
</protein>
<evidence type="ECO:0008006" key="3">
    <source>
        <dbReference type="Google" id="ProtNLM"/>
    </source>
</evidence>
<dbReference type="EMBL" id="JH687859">
    <property type="protein sequence ID" value="EJD36532.1"/>
    <property type="molecule type" value="Genomic_DNA"/>
</dbReference>
<dbReference type="Proteomes" id="UP000006514">
    <property type="component" value="Unassembled WGS sequence"/>
</dbReference>
<organism evidence="1 2">
    <name type="scientific">Auricularia subglabra (strain TFB-10046 / SS5)</name>
    <name type="common">White-rot fungus</name>
    <name type="synonym">Auricularia delicata (strain TFB10046)</name>
    <dbReference type="NCBI Taxonomy" id="717982"/>
    <lineage>
        <taxon>Eukaryota</taxon>
        <taxon>Fungi</taxon>
        <taxon>Dikarya</taxon>
        <taxon>Basidiomycota</taxon>
        <taxon>Agaricomycotina</taxon>
        <taxon>Agaricomycetes</taxon>
        <taxon>Auriculariales</taxon>
        <taxon>Auriculariaceae</taxon>
        <taxon>Auricularia</taxon>
    </lineage>
</organism>
<dbReference type="AlphaFoldDB" id="J0WTB2"/>
<dbReference type="OrthoDB" id="3310154at2759"/>
<accession>J0WTB2</accession>
<dbReference type="KEGG" id="adl:AURDEDRAFT_188368"/>
<proteinExistence type="predicted"/>
<name>J0WTB2_AURST</name>
<evidence type="ECO:0000313" key="1">
    <source>
        <dbReference type="EMBL" id="EJD36532.1"/>
    </source>
</evidence>
<evidence type="ECO:0000313" key="2">
    <source>
        <dbReference type="Proteomes" id="UP000006514"/>
    </source>
</evidence>
<sequence length="387" mass="42941">MATELPPELCSQIALYVALPDLPAFTLVCKRAAEAGVPVLYRHILFSPRTPRSVAVRLFATLAANKELASLAKSLSIDWEPLPLRDCQQGSDDQRLLLTNLKNTLNLMTNLEFLLLSRQVDLNVLDHDICLPSLTRLDAAFEPPATFLSQHAAQLLDFRCIPEDLDSQSTRICVPINFTSLQHLSTTVDIAESLLKNDQCNPQLRSMVLHAKVRNIAFPSCPFYTLLAEKCALLQSLCLVDWAPPAYNDESLPPAAPHHGLRTLGLYLTYCYCVADMTCPHGAFVWEGFVGAVAPVFPNIEVLQYPCAPEFGGVEDREHLPSHMSLTTWKAPEGYAKHLPRLHTVRLGNGLVYSRNEGGEFTLAHAGEPLEPPFIGIPRPLHPWVRN</sequence>